<dbReference type="Pfam" id="PF01753">
    <property type="entry name" value="zf-MYND"/>
    <property type="match status" value="1"/>
</dbReference>
<name>A0AAD6XW13_9AGAR</name>
<feature type="domain" description="MYND-type" evidence="5">
    <location>
        <begin position="225"/>
        <end position="268"/>
    </location>
</feature>
<evidence type="ECO:0000256" key="2">
    <source>
        <dbReference type="ARBA" id="ARBA00022771"/>
    </source>
</evidence>
<keyword evidence="7" id="KW-1185">Reference proteome</keyword>
<dbReference type="GO" id="GO:0008270">
    <property type="term" value="F:zinc ion binding"/>
    <property type="evidence" value="ECO:0007669"/>
    <property type="project" value="UniProtKB-KW"/>
</dbReference>
<dbReference type="Proteomes" id="UP001222325">
    <property type="component" value="Unassembled WGS sequence"/>
</dbReference>
<keyword evidence="3" id="KW-0862">Zinc</keyword>
<dbReference type="Gene3D" id="6.10.140.2220">
    <property type="match status" value="1"/>
</dbReference>
<dbReference type="EMBL" id="JARJCN010000019">
    <property type="protein sequence ID" value="KAJ7091937.1"/>
    <property type="molecule type" value="Genomic_DNA"/>
</dbReference>
<evidence type="ECO:0000313" key="7">
    <source>
        <dbReference type="Proteomes" id="UP001222325"/>
    </source>
</evidence>
<comment type="caution">
    <text evidence="6">The sequence shown here is derived from an EMBL/GenBank/DDBJ whole genome shotgun (WGS) entry which is preliminary data.</text>
</comment>
<evidence type="ECO:0000313" key="6">
    <source>
        <dbReference type="EMBL" id="KAJ7091937.1"/>
    </source>
</evidence>
<dbReference type="AlphaFoldDB" id="A0AAD6XW13"/>
<dbReference type="PROSITE" id="PS50865">
    <property type="entry name" value="ZF_MYND_2"/>
    <property type="match status" value="1"/>
</dbReference>
<sequence>MATTNGKALMIEAEVHYEAGRLTEAVELYRRGVHQILDHEDVLQKIPGIPDSFAQELLANIWVNLSNCFREVGSKFTQESSPEAYGLIYSFRPHRSHLQFRGPEGQRLLNAMQITAGFTLGVLAWNKGDRSTAAKRYQQALDVSSSHPAFNTVTPGLTHLDRIIAMQVQVIRDNLAVLISKDSATAEFAGARNGGARKDVLNVPHMRVAEGGEILARQGTFVVATHACGRVECPKRGVSFKRCSICKKTVYCSVDCQKEDWKKHKKTHIDN</sequence>
<organism evidence="6 7">
    <name type="scientific">Mycena belliarum</name>
    <dbReference type="NCBI Taxonomy" id="1033014"/>
    <lineage>
        <taxon>Eukaryota</taxon>
        <taxon>Fungi</taxon>
        <taxon>Dikarya</taxon>
        <taxon>Basidiomycota</taxon>
        <taxon>Agaricomycotina</taxon>
        <taxon>Agaricomycetes</taxon>
        <taxon>Agaricomycetidae</taxon>
        <taxon>Agaricales</taxon>
        <taxon>Marasmiineae</taxon>
        <taxon>Mycenaceae</taxon>
        <taxon>Mycena</taxon>
    </lineage>
</organism>
<proteinExistence type="predicted"/>
<evidence type="ECO:0000256" key="3">
    <source>
        <dbReference type="ARBA" id="ARBA00022833"/>
    </source>
</evidence>
<dbReference type="InterPro" id="IPR002893">
    <property type="entry name" value="Znf_MYND"/>
</dbReference>
<gene>
    <name evidence="6" type="ORF">B0H15DRAFT_834640</name>
</gene>
<protein>
    <recommendedName>
        <fullName evidence="5">MYND-type domain-containing protein</fullName>
    </recommendedName>
</protein>
<dbReference type="SUPFAM" id="SSF144232">
    <property type="entry name" value="HIT/MYND zinc finger-like"/>
    <property type="match status" value="1"/>
</dbReference>
<dbReference type="InterPro" id="IPR011990">
    <property type="entry name" value="TPR-like_helical_dom_sf"/>
</dbReference>
<evidence type="ECO:0000256" key="1">
    <source>
        <dbReference type="ARBA" id="ARBA00022723"/>
    </source>
</evidence>
<evidence type="ECO:0000259" key="5">
    <source>
        <dbReference type="PROSITE" id="PS50865"/>
    </source>
</evidence>
<reference evidence="6" key="1">
    <citation type="submission" date="2023-03" db="EMBL/GenBank/DDBJ databases">
        <title>Massive genome expansion in bonnet fungi (Mycena s.s.) driven by repeated elements and novel gene families across ecological guilds.</title>
        <authorList>
            <consortium name="Lawrence Berkeley National Laboratory"/>
            <person name="Harder C.B."/>
            <person name="Miyauchi S."/>
            <person name="Viragh M."/>
            <person name="Kuo A."/>
            <person name="Thoen E."/>
            <person name="Andreopoulos B."/>
            <person name="Lu D."/>
            <person name="Skrede I."/>
            <person name="Drula E."/>
            <person name="Henrissat B."/>
            <person name="Morin E."/>
            <person name="Kohler A."/>
            <person name="Barry K."/>
            <person name="LaButti K."/>
            <person name="Morin E."/>
            <person name="Salamov A."/>
            <person name="Lipzen A."/>
            <person name="Mereny Z."/>
            <person name="Hegedus B."/>
            <person name="Baldrian P."/>
            <person name="Stursova M."/>
            <person name="Weitz H."/>
            <person name="Taylor A."/>
            <person name="Grigoriev I.V."/>
            <person name="Nagy L.G."/>
            <person name="Martin F."/>
            <person name="Kauserud H."/>
        </authorList>
    </citation>
    <scope>NUCLEOTIDE SEQUENCE</scope>
    <source>
        <strain evidence="6">CBHHK173m</strain>
    </source>
</reference>
<dbReference type="Gene3D" id="1.25.40.10">
    <property type="entry name" value="Tetratricopeptide repeat domain"/>
    <property type="match status" value="1"/>
</dbReference>
<keyword evidence="1" id="KW-0479">Metal-binding</keyword>
<accession>A0AAD6XW13</accession>
<evidence type="ECO:0000256" key="4">
    <source>
        <dbReference type="PROSITE-ProRule" id="PRU00134"/>
    </source>
</evidence>
<keyword evidence="2 4" id="KW-0863">Zinc-finger</keyword>